<feature type="domain" description="D,L-carboxypeptidase peptidase" evidence="1">
    <location>
        <begin position="64"/>
        <end position="286"/>
    </location>
</feature>
<dbReference type="RefSeq" id="WP_012175618.1">
    <property type="nucleotide sequence ID" value="NC_009943.1"/>
</dbReference>
<keyword evidence="3" id="KW-1185">Reference proteome</keyword>
<dbReference type="EMBL" id="CP000859">
    <property type="protein sequence ID" value="ABW68006.1"/>
    <property type="molecule type" value="Genomic_DNA"/>
</dbReference>
<gene>
    <name evidence="2" type="ordered locus">Dole_2202</name>
</gene>
<dbReference type="eggNOG" id="COG3608">
    <property type="taxonomic scope" value="Bacteria"/>
</dbReference>
<dbReference type="AlphaFoldDB" id="A8ZUH4"/>
<sequence>MVFSASPGVEQWRISRFSRRAGAWTALCLACLLLLPVSALSQRAEHVVYFENTDYELHVYRLYGREDGKTLLLIGGIQGDEPGGFLSADLYVDLTLARGNLIVVPRANFQSILMQRRQVNKDMNRTFSGDVDRNSYEARVVEILKELIAESDCMLNLHDGSGFYSPTWISDQRNPNRYGQCLIADCDIYEDPERGIRLDLGKMARTVIADMNRHIKNPDHHFHFNNHRTNEKDSTHKEQRGSATYYAVYNCGIPAFGVETHKGLSLAEKVSQHNYAINGFMALLDIVPETPGIYLDTPELSYLLVSINGGSSVLVANQQTLYVRPGDIVRVIHIEANYKRGLTVDLLGAGTLNDLRKDFKITRESKLVARKDSLPCGTVYVAFGGDPMNRAQNIATVDAGGSALFFNVEVNGQPLVFPNYGHVELIRGDTLKLVDVAGNGPYGDVVVNFKGFVGDETNNTGEDRGYLIHTAKDLWERYAVDKEKNTYQVVATRKGQVTGKLFVHLNPPVLRYLMLQAADGAEHLYCCRPGATLVLSTKAAGSLRLADMITNVSDNKGVRVFAGFGDTLAEWPRGGGLPGADRIAGRPAEAACRVEVRRGDEVIGQVTLRFLKEHENG</sequence>
<proteinExistence type="predicted"/>
<dbReference type="STRING" id="96561.Dole_2202"/>
<dbReference type="Gene3D" id="3.40.630.10">
    <property type="entry name" value="Zn peptidases"/>
    <property type="match status" value="1"/>
</dbReference>
<reference evidence="2 3" key="1">
    <citation type="submission" date="2007-10" db="EMBL/GenBank/DDBJ databases">
        <title>Complete sequence of Desulfococcus oleovorans Hxd3.</title>
        <authorList>
            <consortium name="US DOE Joint Genome Institute"/>
            <person name="Copeland A."/>
            <person name="Lucas S."/>
            <person name="Lapidus A."/>
            <person name="Barry K."/>
            <person name="Glavina del Rio T."/>
            <person name="Dalin E."/>
            <person name="Tice H."/>
            <person name="Pitluck S."/>
            <person name="Kiss H."/>
            <person name="Brettin T."/>
            <person name="Bruce D."/>
            <person name="Detter J.C."/>
            <person name="Han C."/>
            <person name="Schmutz J."/>
            <person name="Larimer F."/>
            <person name="Land M."/>
            <person name="Hauser L."/>
            <person name="Kyrpides N."/>
            <person name="Kim E."/>
            <person name="Wawrik B."/>
            <person name="Richardson P."/>
        </authorList>
    </citation>
    <scope>NUCLEOTIDE SEQUENCE [LARGE SCALE GENOMIC DNA]</scope>
    <source>
        <strain evidence="3">DSM 6200 / JCM 39069 / Hxd3</strain>
    </source>
</reference>
<dbReference type="HOGENOM" id="CLU_470702_0_0_7"/>
<dbReference type="InterPro" id="IPR031489">
    <property type="entry name" value="Peptidase_M99"/>
</dbReference>
<accession>A8ZUH4</accession>
<dbReference type="Proteomes" id="UP000008561">
    <property type="component" value="Chromosome"/>
</dbReference>
<dbReference type="OrthoDB" id="10830at2"/>
<dbReference type="Pfam" id="PF17033">
    <property type="entry name" value="Peptidase_M99"/>
    <property type="match status" value="1"/>
</dbReference>
<name>A8ZUH4_DESOH</name>
<evidence type="ECO:0000313" key="2">
    <source>
        <dbReference type="EMBL" id="ABW68006.1"/>
    </source>
</evidence>
<protein>
    <recommendedName>
        <fullName evidence="1">D,L-carboxypeptidase peptidase domain-containing protein</fullName>
    </recommendedName>
</protein>
<evidence type="ECO:0000259" key="1">
    <source>
        <dbReference type="Pfam" id="PF17033"/>
    </source>
</evidence>
<dbReference type="SUPFAM" id="SSF53187">
    <property type="entry name" value="Zn-dependent exopeptidases"/>
    <property type="match status" value="1"/>
</dbReference>
<evidence type="ECO:0000313" key="3">
    <source>
        <dbReference type="Proteomes" id="UP000008561"/>
    </source>
</evidence>
<organism evidence="2 3">
    <name type="scientific">Desulfosudis oleivorans (strain DSM 6200 / JCM 39069 / Hxd3)</name>
    <name type="common">Desulfococcus oleovorans</name>
    <dbReference type="NCBI Taxonomy" id="96561"/>
    <lineage>
        <taxon>Bacteria</taxon>
        <taxon>Pseudomonadati</taxon>
        <taxon>Thermodesulfobacteriota</taxon>
        <taxon>Desulfobacteria</taxon>
        <taxon>Desulfobacterales</taxon>
        <taxon>Desulfosudaceae</taxon>
        <taxon>Desulfosudis</taxon>
    </lineage>
</organism>
<dbReference type="CDD" id="cd06243">
    <property type="entry name" value="M14_CP_Csd4-like"/>
    <property type="match status" value="1"/>
</dbReference>
<dbReference type="KEGG" id="dol:Dole_2202"/>